<dbReference type="PROSITE" id="PS51257">
    <property type="entry name" value="PROKAR_LIPOPROTEIN"/>
    <property type="match status" value="1"/>
</dbReference>
<feature type="compositionally biased region" description="Polar residues" evidence="1">
    <location>
        <begin position="1"/>
        <end position="10"/>
    </location>
</feature>
<organism evidence="2 3">
    <name type="scientific">Venturia effusa</name>
    <dbReference type="NCBI Taxonomy" id="50376"/>
    <lineage>
        <taxon>Eukaryota</taxon>
        <taxon>Fungi</taxon>
        <taxon>Dikarya</taxon>
        <taxon>Ascomycota</taxon>
        <taxon>Pezizomycotina</taxon>
        <taxon>Dothideomycetes</taxon>
        <taxon>Pleosporomycetidae</taxon>
        <taxon>Venturiales</taxon>
        <taxon>Venturiaceae</taxon>
        <taxon>Venturia</taxon>
    </lineage>
</organism>
<dbReference type="EMBL" id="CP042196">
    <property type="protein sequence ID" value="QDS74735.1"/>
    <property type="molecule type" value="Genomic_DNA"/>
</dbReference>
<evidence type="ECO:0000256" key="1">
    <source>
        <dbReference type="SAM" id="MobiDB-lite"/>
    </source>
</evidence>
<protein>
    <submittedName>
        <fullName evidence="2">Uncharacterized protein</fullName>
    </submittedName>
</protein>
<feature type="compositionally biased region" description="Polar residues" evidence="1">
    <location>
        <begin position="18"/>
        <end position="44"/>
    </location>
</feature>
<keyword evidence="3" id="KW-1185">Reference proteome</keyword>
<gene>
    <name evidence="2" type="ORF">FKW77_000941</name>
</gene>
<name>A0A517LGG4_9PEZI</name>
<sequence length="440" mass="49303">MTRNLSSPQSVRPARLPQQASATTSSACLPQQAPATRSSHSFRQQPWPIKSDVVGYTSSGKPLVRPKQGGAPMSTMAFAISTLARESTARRPAQGRPAPIVVDEPDTRPDLIAEAEEIAQNKLKSFAMNKLRRKFAELKAKNMCLGQRAEVFREDKLLSRHLSKYVHRHVDHMLREQHVEELRDHLVLDRCFNKFVDRFEEHQDTTAVELLGQQRHVDNAKARQHANVVRHFIEHDETIEELPRFATRPALDLPTITDMGNLGDVDTTTTIAPQPQLDAPRHPVKEQEEDEEEGKLDDTLTLRLARAASAGFETMSRVLGKLIYRVQALYAQVVRKEVVEQPQARQPPAEEPSIVFGLTKDPDPLYRSATPDLNASVLDGFLPSKCKQSGKVLLGSDEHHEYPAKPGRPSSLTDYSVSRHFAVLEHMVVIFRATRGVSAI</sequence>
<evidence type="ECO:0000313" key="3">
    <source>
        <dbReference type="Proteomes" id="UP000316270"/>
    </source>
</evidence>
<feature type="region of interest" description="Disordered" evidence="1">
    <location>
        <begin position="271"/>
        <end position="296"/>
    </location>
</feature>
<proteinExistence type="predicted"/>
<evidence type="ECO:0000313" key="2">
    <source>
        <dbReference type="EMBL" id="QDS74735.1"/>
    </source>
</evidence>
<dbReference type="Proteomes" id="UP000316270">
    <property type="component" value="Chromosome 12"/>
</dbReference>
<feature type="region of interest" description="Disordered" evidence="1">
    <location>
        <begin position="1"/>
        <end position="46"/>
    </location>
</feature>
<accession>A0A517LGG4</accession>
<dbReference type="OrthoDB" id="10539888at2759"/>
<dbReference type="AlphaFoldDB" id="A0A517LGG4"/>
<reference evidence="2 3" key="1">
    <citation type="submission" date="2019-07" db="EMBL/GenBank/DDBJ databases">
        <title>Finished genome of Venturia effusa.</title>
        <authorList>
            <person name="Young C.A."/>
            <person name="Cox M.P."/>
            <person name="Ganley A.R.D."/>
            <person name="David W.J."/>
        </authorList>
    </citation>
    <scope>NUCLEOTIDE SEQUENCE [LARGE SCALE GENOMIC DNA]</scope>
    <source>
        <strain evidence="3">albino</strain>
    </source>
</reference>